<feature type="region of interest" description="Disordered" evidence="1">
    <location>
        <begin position="309"/>
        <end position="328"/>
    </location>
</feature>
<keyword evidence="5" id="KW-1185">Reference proteome</keyword>
<proteinExistence type="predicted"/>
<accession>A0A180GMK0</accession>
<dbReference type="EnsemblFungi" id="PTTG_04394-t43_2">
    <property type="protein sequence ID" value="PTTG_04394-t43_2-p1"/>
    <property type="gene ID" value="PTTG_04394"/>
</dbReference>
<protein>
    <submittedName>
        <fullName evidence="4">C2 NT-type domain-containing protein</fullName>
    </submittedName>
</protein>
<feature type="compositionally biased region" description="Polar residues" evidence="1">
    <location>
        <begin position="290"/>
        <end position="303"/>
    </location>
</feature>
<evidence type="ECO:0000259" key="2">
    <source>
        <dbReference type="PROSITE" id="PS51840"/>
    </source>
</evidence>
<feature type="region of interest" description="Disordered" evidence="1">
    <location>
        <begin position="178"/>
        <end position="197"/>
    </location>
</feature>
<dbReference type="InterPro" id="IPR019448">
    <property type="entry name" value="NT-C2"/>
</dbReference>
<dbReference type="PANTHER" id="PTHR21456:SF1">
    <property type="entry name" value="C2 NT-TYPE DOMAIN-CONTAINING PROTEIN"/>
    <property type="match status" value="1"/>
</dbReference>
<reference evidence="4" key="4">
    <citation type="submission" date="2025-05" db="UniProtKB">
        <authorList>
            <consortium name="EnsemblFungi"/>
        </authorList>
    </citation>
    <scope>IDENTIFICATION</scope>
    <source>
        <strain evidence="4">isolate 1-1 / race 1 (BBBD)</strain>
    </source>
</reference>
<evidence type="ECO:0000313" key="3">
    <source>
        <dbReference type="EMBL" id="OAV93895.1"/>
    </source>
</evidence>
<organism evidence="3">
    <name type="scientific">Puccinia triticina (isolate 1-1 / race 1 (BBBD))</name>
    <name type="common">Brown leaf rust fungus</name>
    <dbReference type="NCBI Taxonomy" id="630390"/>
    <lineage>
        <taxon>Eukaryota</taxon>
        <taxon>Fungi</taxon>
        <taxon>Dikarya</taxon>
        <taxon>Basidiomycota</taxon>
        <taxon>Pucciniomycotina</taxon>
        <taxon>Pucciniomycetes</taxon>
        <taxon>Pucciniales</taxon>
        <taxon>Pucciniaceae</taxon>
        <taxon>Puccinia</taxon>
    </lineage>
</organism>
<dbReference type="Pfam" id="PF10358">
    <property type="entry name" value="NT-C2"/>
    <property type="match status" value="1"/>
</dbReference>
<reference evidence="3" key="2">
    <citation type="submission" date="2016-05" db="EMBL/GenBank/DDBJ databases">
        <title>Comparative analysis highlights variable genome content of wheat rusts and divergence of the mating loci.</title>
        <authorList>
            <person name="Cuomo C.A."/>
            <person name="Bakkeren G."/>
            <person name="Szabo L."/>
            <person name="Khalil H."/>
            <person name="Joly D."/>
            <person name="Goldberg J."/>
            <person name="Young S."/>
            <person name="Zeng Q."/>
            <person name="Fellers J."/>
        </authorList>
    </citation>
    <scope>NUCLEOTIDE SEQUENCE [LARGE SCALE GENOMIC DNA]</scope>
    <source>
        <strain evidence="3">1-1 BBBD Race 1</strain>
    </source>
</reference>
<dbReference type="PROSITE" id="PS51840">
    <property type="entry name" value="C2_NT"/>
    <property type="match status" value="1"/>
</dbReference>
<evidence type="ECO:0000256" key="1">
    <source>
        <dbReference type="SAM" id="MobiDB-lite"/>
    </source>
</evidence>
<evidence type="ECO:0000313" key="5">
    <source>
        <dbReference type="Proteomes" id="UP000005240"/>
    </source>
</evidence>
<dbReference type="EnsemblFungi" id="PTTG_04394-t43_1">
    <property type="protein sequence ID" value="PTTG_04394-t43_1-p1"/>
    <property type="gene ID" value="PTTG_04394"/>
</dbReference>
<feature type="region of interest" description="Disordered" evidence="1">
    <location>
        <begin position="271"/>
        <end position="303"/>
    </location>
</feature>
<dbReference type="InterPro" id="IPR039931">
    <property type="entry name" value="EEIG1/2-like"/>
</dbReference>
<gene>
    <name evidence="3" type="ORF">PTTG_04394</name>
</gene>
<dbReference type="STRING" id="630390.A0A180GMK0"/>
<dbReference type="VEuPathDB" id="FungiDB:PTTG_04394"/>
<feature type="compositionally biased region" description="Low complexity" evidence="1">
    <location>
        <begin position="278"/>
        <end position="289"/>
    </location>
</feature>
<dbReference type="EMBL" id="ADAS02000045">
    <property type="protein sequence ID" value="OAV93894.1"/>
    <property type="molecule type" value="Genomic_DNA"/>
</dbReference>
<dbReference type="AlphaFoldDB" id="A0A180GMK0"/>
<feature type="domain" description="C2 NT-type" evidence="2">
    <location>
        <begin position="6"/>
        <end position="225"/>
    </location>
</feature>
<evidence type="ECO:0000313" key="4">
    <source>
        <dbReference type="EnsemblFungi" id="PTTG_04394-t43_1-p1"/>
    </source>
</evidence>
<dbReference type="EMBL" id="ADAS02000045">
    <property type="protein sequence ID" value="OAV93895.1"/>
    <property type="molecule type" value="Genomic_DNA"/>
</dbReference>
<feature type="region of interest" description="Disordered" evidence="1">
    <location>
        <begin position="66"/>
        <end position="87"/>
    </location>
</feature>
<dbReference type="Proteomes" id="UP000005240">
    <property type="component" value="Unassembled WGS sequence"/>
</dbReference>
<feature type="region of interest" description="Disordered" evidence="1">
    <location>
        <begin position="371"/>
        <end position="409"/>
    </location>
</feature>
<sequence length="409" mass="45413">MEKFNRVLHLSRSVHFDCTITIDQLINIPLLNGRFKIKWKFNQPTQEPSTATATQATTNTSQAIEHNNHFDFHPPPESHQPGPSSTQLVELPIKSEPSGATDYHEIKNHSVLFRHAFHCPISVNLDKQAILQPSILTIIIKEEHVNELGRRVVSRHGSVDIDLSQYTPIMNIVEEHSNLHRPPPEHHHHHHHNNNNNSSRIEKAKFLLRECKTNASLKLQIQMDYLGGMTPFKIAKSLGTISTTNISAPYAEVQMARALSQPDDIRSIFNSRQSNTCSPGSSIISSGSSQHKFSMTSNKPAGLSTTKTHGLMGGGGIGSALQQQTQPMLKLSTHSGLLGSHQDPPHHEHPQDITSQLAKNVIDAIFANPAILTPTPAPSSATKSRRTIHHLNSHKKNSTKRSVKSSRFY</sequence>
<reference evidence="4 5" key="3">
    <citation type="journal article" date="2017" name="G3 (Bethesda)">
        <title>Comparative analysis highlights variable genome content of wheat rusts and divergence of the mating loci.</title>
        <authorList>
            <person name="Cuomo C.A."/>
            <person name="Bakkeren G."/>
            <person name="Khalil H.B."/>
            <person name="Panwar V."/>
            <person name="Joly D."/>
            <person name="Linning R."/>
            <person name="Sakthikumar S."/>
            <person name="Song X."/>
            <person name="Adiconis X."/>
            <person name="Fan L."/>
            <person name="Goldberg J.M."/>
            <person name="Levin J.Z."/>
            <person name="Young S."/>
            <person name="Zeng Q."/>
            <person name="Anikster Y."/>
            <person name="Bruce M."/>
            <person name="Wang M."/>
            <person name="Yin C."/>
            <person name="McCallum B."/>
            <person name="Szabo L.J."/>
            <person name="Hulbert S."/>
            <person name="Chen X."/>
            <person name="Fellers J.P."/>
        </authorList>
    </citation>
    <scope>NUCLEOTIDE SEQUENCE</scope>
    <source>
        <strain evidence="5">Isolate 1-1 / race 1 (BBBD)</strain>
        <strain evidence="4">isolate 1-1 / race 1 (BBBD)</strain>
    </source>
</reference>
<dbReference type="PANTHER" id="PTHR21456">
    <property type="entry name" value="FAMILY WITH SEQUENCE SIMILARITY 102"/>
    <property type="match status" value="1"/>
</dbReference>
<reference evidence="3" key="1">
    <citation type="submission" date="2009-11" db="EMBL/GenBank/DDBJ databases">
        <authorList>
            <consortium name="The Broad Institute Genome Sequencing Platform"/>
            <person name="Ward D."/>
            <person name="Feldgarden M."/>
            <person name="Earl A."/>
            <person name="Young S.K."/>
            <person name="Zeng Q."/>
            <person name="Koehrsen M."/>
            <person name="Alvarado L."/>
            <person name="Berlin A."/>
            <person name="Bochicchio J."/>
            <person name="Borenstein D."/>
            <person name="Chapman S.B."/>
            <person name="Chen Z."/>
            <person name="Engels R."/>
            <person name="Freedman E."/>
            <person name="Gellesch M."/>
            <person name="Goldberg J."/>
            <person name="Griggs A."/>
            <person name="Gujja S."/>
            <person name="Heilman E."/>
            <person name="Heiman D."/>
            <person name="Hepburn T."/>
            <person name="Howarth C."/>
            <person name="Jen D."/>
            <person name="Larson L."/>
            <person name="Lewis B."/>
            <person name="Mehta T."/>
            <person name="Park D."/>
            <person name="Pearson M."/>
            <person name="Roberts A."/>
            <person name="Saif S."/>
            <person name="Shea T."/>
            <person name="Shenoy N."/>
            <person name="Sisk P."/>
            <person name="Stolte C."/>
            <person name="Sykes S."/>
            <person name="Thomson T."/>
            <person name="Walk T."/>
            <person name="White J."/>
            <person name="Yandava C."/>
            <person name="Izard J."/>
            <person name="Baranova O.V."/>
            <person name="Blanton J.M."/>
            <person name="Tanner A.C."/>
            <person name="Dewhirst F.E."/>
            <person name="Haas B."/>
            <person name="Nusbaum C."/>
            <person name="Birren B."/>
        </authorList>
    </citation>
    <scope>NUCLEOTIDE SEQUENCE [LARGE SCALE GENOMIC DNA]</scope>
    <source>
        <strain evidence="3">1-1 BBBD Race 1</strain>
    </source>
</reference>
<feature type="compositionally biased region" description="Basic residues" evidence="1">
    <location>
        <begin position="383"/>
        <end position="409"/>
    </location>
</feature>
<dbReference type="OrthoDB" id="3365224at2759"/>
<name>A0A180GMK0_PUCT1</name>
<feature type="compositionally biased region" description="Basic and acidic residues" evidence="1">
    <location>
        <begin position="66"/>
        <end position="76"/>
    </location>
</feature>